<reference evidence="3" key="1">
    <citation type="submission" date="2016-10" db="EMBL/GenBank/DDBJ databases">
        <authorList>
            <person name="Varghese N."/>
            <person name="Submissions S."/>
        </authorList>
    </citation>
    <scope>NUCLEOTIDE SEQUENCE [LARGE SCALE GENOMIC DNA]</scope>
    <source>
        <strain evidence="3">CGMCC 1.9167</strain>
    </source>
</reference>
<keyword evidence="1" id="KW-1133">Transmembrane helix</keyword>
<dbReference type="STRING" id="650891.SAMN05216203_0149"/>
<evidence type="ECO:0000313" key="3">
    <source>
        <dbReference type="Proteomes" id="UP000198644"/>
    </source>
</evidence>
<dbReference type="Proteomes" id="UP000198644">
    <property type="component" value="Unassembled WGS sequence"/>
</dbReference>
<gene>
    <name evidence="2" type="ORF">SAMN05216203_0149</name>
</gene>
<protein>
    <submittedName>
        <fullName evidence="2">Uncharacterized protein family (UPF0259)</fullName>
    </submittedName>
</protein>
<evidence type="ECO:0000313" key="2">
    <source>
        <dbReference type="EMBL" id="SFR42099.1"/>
    </source>
</evidence>
<dbReference type="EMBL" id="FOYW01000001">
    <property type="protein sequence ID" value="SFR42099.1"/>
    <property type="molecule type" value="Genomic_DNA"/>
</dbReference>
<evidence type="ECO:0000256" key="1">
    <source>
        <dbReference type="SAM" id="Phobius"/>
    </source>
</evidence>
<proteinExistence type="predicted"/>
<accession>A0A1I6GIY2</accession>
<sequence>MFRTLISDSVIFFRQHFYPIAAIILPIIIPFELFATFYQHFFIGDELAMSDQLILMIVALLIYPVYAGGLVFYIASVLRRESIDNRTAWRLAMANWSRYLFVTVLVGAAVMFGLFLLIVPGIILAARYAFAEFELLLDGYDPFNAIKQSWQLTREHMWHLAGGFVLITFVLYLPYALLEFMVSPDTLAYWFIGGILNALVSLFGALYTIFAFRIYDTVKPQQPPEAGDSES</sequence>
<feature type="transmembrane region" description="Helical" evidence="1">
    <location>
        <begin position="157"/>
        <end position="175"/>
    </location>
</feature>
<organism evidence="2 3">
    <name type="scientific">Marinobacter daqiaonensis</name>
    <dbReference type="NCBI Taxonomy" id="650891"/>
    <lineage>
        <taxon>Bacteria</taxon>
        <taxon>Pseudomonadati</taxon>
        <taxon>Pseudomonadota</taxon>
        <taxon>Gammaproteobacteria</taxon>
        <taxon>Pseudomonadales</taxon>
        <taxon>Marinobacteraceae</taxon>
        <taxon>Marinobacter</taxon>
    </lineage>
</organism>
<dbReference type="OrthoDB" id="6366276at2"/>
<dbReference type="RefSeq" id="WP_092008410.1">
    <property type="nucleotide sequence ID" value="NZ_FOYW01000001.1"/>
</dbReference>
<keyword evidence="1" id="KW-0812">Transmembrane</keyword>
<feature type="transmembrane region" description="Helical" evidence="1">
    <location>
        <begin position="99"/>
        <end position="130"/>
    </location>
</feature>
<feature type="transmembrane region" description="Helical" evidence="1">
    <location>
        <begin position="20"/>
        <end position="41"/>
    </location>
</feature>
<keyword evidence="3" id="KW-1185">Reference proteome</keyword>
<keyword evidence="1" id="KW-0472">Membrane</keyword>
<feature type="transmembrane region" description="Helical" evidence="1">
    <location>
        <begin position="53"/>
        <end position="78"/>
    </location>
</feature>
<feature type="transmembrane region" description="Helical" evidence="1">
    <location>
        <begin position="187"/>
        <end position="210"/>
    </location>
</feature>
<dbReference type="AlphaFoldDB" id="A0A1I6GIY2"/>
<name>A0A1I6GIY2_9GAMM</name>